<evidence type="ECO:0000259" key="1">
    <source>
        <dbReference type="Pfam" id="PF01764"/>
    </source>
</evidence>
<organism evidence="2 3">
    <name type="scientific">Lysobacter hankyongensis</name>
    <dbReference type="NCBI Taxonomy" id="1176535"/>
    <lineage>
        <taxon>Bacteria</taxon>
        <taxon>Pseudomonadati</taxon>
        <taxon>Pseudomonadota</taxon>
        <taxon>Gammaproteobacteria</taxon>
        <taxon>Lysobacterales</taxon>
        <taxon>Lysobacteraceae</taxon>
        <taxon>Lysobacter</taxon>
    </lineage>
</organism>
<accession>A0ABP9BUC8</accession>
<dbReference type="SUPFAM" id="SSF53474">
    <property type="entry name" value="alpha/beta-Hydrolases"/>
    <property type="match status" value="1"/>
</dbReference>
<sequence length="315" mass="34404">MDVFDQIGRNYDWYPNTAIALCAMSYDDMGAIPREVATQTGLQVVWGPAELAGWDGISYSRAFVAGNAATGEYFVVIRGTNFESLSSWLKQDFDLDKAVPFGELPGAPPRVPADALIAKGSFNGMADLIRLRDPNTRTSMVEFLSTLKPRFLYVTGHSLGGTLTPTLFAYLNAMLYGGGPVTNMALWSFAGLTPGGTGFNAYFNTVLPNAQGFQWRIHNSLDIAPFCWWSFAGIQQVYVPYGLHWDFIDKDLVADLFHDAAKAGIGYAHPQAGLQLPGAFVHGIIDGDIWAAQALQQHHPATYQGLVANRFPNRG</sequence>
<dbReference type="EMBL" id="BAABJE010000014">
    <property type="protein sequence ID" value="GAA4798728.1"/>
    <property type="molecule type" value="Genomic_DNA"/>
</dbReference>
<reference evidence="3" key="1">
    <citation type="journal article" date="2019" name="Int. J. Syst. Evol. Microbiol.">
        <title>The Global Catalogue of Microorganisms (GCM) 10K type strain sequencing project: providing services to taxonomists for standard genome sequencing and annotation.</title>
        <authorList>
            <consortium name="The Broad Institute Genomics Platform"/>
            <consortium name="The Broad Institute Genome Sequencing Center for Infectious Disease"/>
            <person name="Wu L."/>
            <person name="Ma J."/>
        </authorList>
    </citation>
    <scope>NUCLEOTIDE SEQUENCE [LARGE SCALE GENOMIC DNA]</scope>
    <source>
        <strain evidence="3">JCM 18204</strain>
    </source>
</reference>
<evidence type="ECO:0000313" key="2">
    <source>
        <dbReference type="EMBL" id="GAA4798728.1"/>
    </source>
</evidence>
<keyword evidence="3" id="KW-1185">Reference proteome</keyword>
<dbReference type="InterPro" id="IPR002921">
    <property type="entry name" value="Fungal_lipase-type"/>
</dbReference>
<dbReference type="Gene3D" id="3.40.50.1820">
    <property type="entry name" value="alpha/beta hydrolase"/>
    <property type="match status" value="1"/>
</dbReference>
<dbReference type="Pfam" id="PF01764">
    <property type="entry name" value="Lipase_3"/>
    <property type="match status" value="1"/>
</dbReference>
<dbReference type="Proteomes" id="UP001499959">
    <property type="component" value="Unassembled WGS sequence"/>
</dbReference>
<dbReference type="RefSeq" id="WP_345303783.1">
    <property type="nucleotide sequence ID" value="NZ_BAABJE010000014.1"/>
</dbReference>
<evidence type="ECO:0000313" key="3">
    <source>
        <dbReference type="Proteomes" id="UP001499959"/>
    </source>
</evidence>
<gene>
    <name evidence="2" type="ORF">GCM10023307_26150</name>
</gene>
<feature type="domain" description="Fungal lipase-type" evidence="1">
    <location>
        <begin position="74"/>
        <end position="225"/>
    </location>
</feature>
<comment type="caution">
    <text evidence="2">The sequence shown here is derived from an EMBL/GenBank/DDBJ whole genome shotgun (WGS) entry which is preliminary data.</text>
</comment>
<name>A0ABP9BUC8_9GAMM</name>
<dbReference type="InterPro" id="IPR029058">
    <property type="entry name" value="AB_hydrolase_fold"/>
</dbReference>
<proteinExistence type="predicted"/>
<protein>
    <recommendedName>
        <fullName evidence="1">Fungal lipase-type domain-containing protein</fullName>
    </recommendedName>
</protein>